<dbReference type="NCBIfam" id="TIGR01167">
    <property type="entry name" value="LPXTG_anchor"/>
    <property type="match status" value="1"/>
</dbReference>
<keyword evidence="5" id="KW-1185">Reference proteome</keyword>
<keyword evidence="2" id="KW-1133">Transmembrane helix</keyword>
<feature type="compositionally biased region" description="Basic and acidic residues" evidence="1">
    <location>
        <begin position="72"/>
        <end position="82"/>
    </location>
</feature>
<accession>K9ZK38</accession>
<evidence type="ECO:0000256" key="3">
    <source>
        <dbReference type="SAM" id="SignalP"/>
    </source>
</evidence>
<keyword evidence="2" id="KW-0472">Membrane</keyword>
<dbReference type="NCBIfam" id="NF041742">
    <property type="entry name" value="WGxxGxxG_fam"/>
    <property type="match status" value="1"/>
</dbReference>
<evidence type="ECO:0000313" key="4">
    <source>
        <dbReference type="EMBL" id="AFZ58912.1"/>
    </source>
</evidence>
<feature type="region of interest" description="Disordered" evidence="1">
    <location>
        <begin position="72"/>
        <end position="93"/>
    </location>
</feature>
<dbReference type="AlphaFoldDB" id="K9ZK38"/>
<dbReference type="HOGENOM" id="CLU_163206_1_0_3"/>
<proteinExistence type="predicted"/>
<protein>
    <recommendedName>
        <fullName evidence="6">WGxxGxxG-CTERM domain-containing protein</fullName>
    </recommendedName>
</protein>
<feature type="transmembrane region" description="Helical" evidence="2">
    <location>
        <begin position="53"/>
        <end position="70"/>
    </location>
</feature>
<sequence>MISNLTKTVGVGVLTLTMGILPLSFPAQAQDTQPRTDTAAPNRVVYDDRANTDWGWLGLIGLLGLAGLAGKKRNEEPTRYRDPNAPGASSYRD</sequence>
<evidence type="ECO:0000256" key="1">
    <source>
        <dbReference type="SAM" id="MobiDB-lite"/>
    </source>
</evidence>
<dbReference type="RefSeq" id="WP_015215535.1">
    <property type="nucleotide sequence ID" value="NC_019771.1"/>
</dbReference>
<dbReference type="OrthoDB" id="490029at2"/>
<feature type="signal peptide" evidence="3">
    <location>
        <begin position="1"/>
        <end position="29"/>
    </location>
</feature>
<gene>
    <name evidence="4" type="ordered locus">Anacy_3515</name>
</gene>
<evidence type="ECO:0008006" key="6">
    <source>
        <dbReference type="Google" id="ProtNLM"/>
    </source>
</evidence>
<dbReference type="Proteomes" id="UP000010474">
    <property type="component" value="Chromosome"/>
</dbReference>
<organism evidence="4 5">
    <name type="scientific">Anabaena cylindrica (strain ATCC 27899 / PCC 7122)</name>
    <dbReference type="NCBI Taxonomy" id="272123"/>
    <lineage>
        <taxon>Bacteria</taxon>
        <taxon>Bacillati</taxon>
        <taxon>Cyanobacteriota</taxon>
        <taxon>Cyanophyceae</taxon>
        <taxon>Nostocales</taxon>
        <taxon>Nostocaceae</taxon>
        <taxon>Anabaena</taxon>
    </lineage>
</organism>
<feature type="chain" id="PRO_5030173382" description="WGxxGxxG-CTERM domain-containing protein" evidence="3">
    <location>
        <begin position="30"/>
        <end position="93"/>
    </location>
</feature>
<evidence type="ECO:0000313" key="5">
    <source>
        <dbReference type="Proteomes" id="UP000010474"/>
    </source>
</evidence>
<evidence type="ECO:0000256" key="2">
    <source>
        <dbReference type="SAM" id="Phobius"/>
    </source>
</evidence>
<dbReference type="NCBIfam" id="NF038039">
    <property type="entry name" value="WGxxGxxG-CTERM"/>
    <property type="match status" value="1"/>
</dbReference>
<reference evidence="5" key="1">
    <citation type="journal article" date="2013" name="Proc. Natl. Acad. Sci. U.S.A.">
        <title>Improving the coverage of the cyanobacterial phylum using diversity-driven genome sequencing.</title>
        <authorList>
            <person name="Shih P.M."/>
            <person name="Wu D."/>
            <person name="Latifi A."/>
            <person name="Axen S.D."/>
            <person name="Fewer D.P."/>
            <person name="Talla E."/>
            <person name="Calteau A."/>
            <person name="Cai F."/>
            <person name="Tandeau de Marsac N."/>
            <person name="Rippka R."/>
            <person name="Herdman M."/>
            <person name="Sivonen K."/>
            <person name="Coursin T."/>
            <person name="Laurent T."/>
            <person name="Goodwin L."/>
            <person name="Nolan M."/>
            <person name="Davenport K.W."/>
            <person name="Han C.S."/>
            <person name="Rubin E.M."/>
            <person name="Eisen J.A."/>
            <person name="Woyke T."/>
            <person name="Gugger M."/>
            <person name="Kerfeld C.A."/>
        </authorList>
    </citation>
    <scope>NUCLEOTIDE SEQUENCE [LARGE SCALE GENOMIC DNA]</scope>
    <source>
        <strain evidence="5">ATCC 27899 / PCC 7122</strain>
    </source>
</reference>
<dbReference type="EMBL" id="CP003659">
    <property type="protein sequence ID" value="AFZ58912.1"/>
    <property type="molecule type" value="Genomic_DNA"/>
</dbReference>
<dbReference type="PATRIC" id="fig|272123.3.peg.3822"/>
<keyword evidence="3" id="KW-0732">Signal</keyword>
<dbReference type="eggNOG" id="ENOG50333E8">
    <property type="taxonomic scope" value="Bacteria"/>
</dbReference>
<keyword evidence="2" id="KW-0812">Transmembrane</keyword>
<dbReference type="KEGG" id="acy:Anacy_3515"/>
<name>K9ZK38_ANACC</name>